<evidence type="ECO:0000256" key="2">
    <source>
        <dbReference type="SAM" id="SignalP"/>
    </source>
</evidence>
<keyword evidence="1" id="KW-0812">Transmembrane</keyword>
<evidence type="ECO:0000313" key="3">
    <source>
        <dbReference type="EMBL" id="EEF35626.1"/>
    </source>
</evidence>
<protein>
    <submittedName>
        <fullName evidence="3">Uncharacterized protein</fullName>
    </submittedName>
</protein>
<feature type="transmembrane region" description="Helical" evidence="1">
    <location>
        <begin position="42"/>
        <end position="67"/>
    </location>
</feature>
<keyword evidence="4" id="KW-1185">Reference proteome</keyword>
<keyword evidence="2" id="KW-0732">Signal</keyword>
<evidence type="ECO:0000313" key="4">
    <source>
        <dbReference type="Proteomes" id="UP000008311"/>
    </source>
</evidence>
<accession>B9SLA3</accession>
<feature type="signal peptide" evidence="2">
    <location>
        <begin position="1"/>
        <end position="26"/>
    </location>
</feature>
<keyword evidence="1" id="KW-0472">Membrane</keyword>
<dbReference type="PANTHER" id="PTHR33659">
    <property type="entry name" value="PROTEIN, PUTATIVE-RELATED-RELATED"/>
    <property type="match status" value="1"/>
</dbReference>
<dbReference type="AlphaFoldDB" id="B9SLA3"/>
<dbReference type="Proteomes" id="UP000008311">
    <property type="component" value="Unassembled WGS sequence"/>
</dbReference>
<gene>
    <name evidence="3" type="ORF">RCOM_1294600</name>
</gene>
<organism evidence="3 4">
    <name type="scientific">Ricinus communis</name>
    <name type="common">Castor bean</name>
    <dbReference type="NCBI Taxonomy" id="3988"/>
    <lineage>
        <taxon>Eukaryota</taxon>
        <taxon>Viridiplantae</taxon>
        <taxon>Streptophyta</taxon>
        <taxon>Embryophyta</taxon>
        <taxon>Tracheophyta</taxon>
        <taxon>Spermatophyta</taxon>
        <taxon>Magnoliopsida</taxon>
        <taxon>eudicotyledons</taxon>
        <taxon>Gunneridae</taxon>
        <taxon>Pentapetalae</taxon>
        <taxon>rosids</taxon>
        <taxon>fabids</taxon>
        <taxon>Malpighiales</taxon>
        <taxon>Euphorbiaceae</taxon>
        <taxon>Acalyphoideae</taxon>
        <taxon>Acalypheae</taxon>
        <taxon>Ricinus</taxon>
    </lineage>
</organism>
<evidence type="ECO:0000256" key="1">
    <source>
        <dbReference type="SAM" id="Phobius"/>
    </source>
</evidence>
<keyword evidence="1" id="KW-1133">Transmembrane helix</keyword>
<reference evidence="4" key="1">
    <citation type="journal article" date="2010" name="Nat. Biotechnol.">
        <title>Draft genome sequence of the oilseed species Ricinus communis.</title>
        <authorList>
            <person name="Chan A.P."/>
            <person name="Crabtree J."/>
            <person name="Zhao Q."/>
            <person name="Lorenzi H."/>
            <person name="Orvis J."/>
            <person name="Puiu D."/>
            <person name="Melake-Berhan A."/>
            <person name="Jones K.M."/>
            <person name="Redman J."/>
            <person name="Chen G."/>
            <person name="Cahoon E.B."/>
            <person name="Gedil M."/>
            <person name="Stanke M."/>
            <person name="Haas B.J."/>
            <person name="Wortman J.R."/>
            <person name="Fraser-Liggett C.M."/>
            <person name="Ravel J."/>
            <person name="Rabinowicz P.D."/>
        </authorList>
    </citation>
    <scope>NUCLEOTIDE SEQUENCE [LARGE SCALE GENOMIC DNA]</scope>
    <source>
        <strain evidence="4">cv. Hale</strain>
    </source>
</reference>
<proteinExistence type="predicted"/>
<sequence>MAQINTFKGMASLFLVVAMYFASVEAQELGMAPAPSPTMDKGAAAYSFGISGAMICTSLVFSLLAFLKH</sequence>
<name>B9SLA3_RICCO</name>
<dbReference type="PANTHER" id="PTHR33659:SF6">
    <property type="entry name" value="ARABINOGALACTAN PEPTIDE"/>
    <property type="match status" value="1"/>
</dbReference>
<dbReference type="EMBL" id="EQ974013">
    <property type="protein sequence ID" value="EEF35626.1"/>
    <property type="molecule type" value="Genomic_DNA"/>
</dbReference>
<dbReference type="InParanoid" id="B9SLA3"/>
<feature type="chain" id="PRO_5002891888" evidence="2">
    <location>
        <begin position="27"/>
        <end position="69"/>
    </location>
</feature>